<proteinExistence type="predicted"/>
<gene>
    <name evidence="1" type="ORF">Hypma_003627</name>
</gene>
<keyword evidence="2" id="KW-1185">Reference proteome</keyword>
<organism evidence="1 2">
    <name type="scientific">Hypsizygus marmoreus</name>
    <name type="common">White beech mushroom</name>
    <name type="synonym">Agaricus marmoreus</name>
    <dbReference type="NCBI Taxonomy" id="39966"/>
    <lineage>
        <taxon>Eukaryota</taxon>
        <taxon>Fungi</taxon>
        <taxon>Dikarya</taxon>
        <taxon>Basidiomycota</taxon>
        <taxon>Agaricomycotina</taxon>
        <taxon>Agaricomycetes</taxon>
        <taxon>Agaricomycetidae</taxon>
        <taxon>Agaricales</taxon>
        <taxon>Tricholomatineae</taxon>
        <taxon>Lyophyllaceae</taxon>
        <taxon>Hypsizygus</taxon>
    </lineage>
</organism>
<dbReference type="Proteomes" id="UP000076154">
    <property type="component" value="Unassembled WGS sequence"/>
</dbReference>
<protein>
    <submittedName>
        <fullName evidence="1">Uncharacterized protein</fullName>
    </submittedName>
</protein>
<dbReference type="InParanoid" id="A0A369J5D8"/>
<evidence type="ECO:0000313" key="2">
    <source>
        <dbReference type="Proteomes" id="UP000076154"/>
    </source>
</evidence>
<comment type="caution">
    <text evidence="1">The sequence shown here is derived from an EMBL/GenBank/DDBJ whole genome shotgun (WGS) entry which is preliminary data.</text>
</comment>
<name>A0A369J5D8_HYPMA</name>
<sequence length="146" mass="15499">MCRTTPTHCNAATLTCNAATLTCNAATLTFNAAHPYAQPSCRVFPLCHVIWLAGWLGTPERVCRWSAARCWAPAVSPTGRIIQSACAPHTTPLLSPGVGVLGIPKPGLFCRFPAIVQSTSHSAPLERHAHLSSSYPACSCAPSYLQ</sequence>
<reference evidence="1" key="1">
    <citation type="submission" date="2018-04" db="EMBL/GenBank/DDBJ databases">
        <title>Whole genome sequencing of Hypsizygus marmoreus.</title>
        <authorList>
            <person name="Choi I.-G."/>
            <person name="Min B."/>
            <person name="Kim J.-G."/>
            <person name="Kim S."/>
            <person name="Oh Y.-L."/>
            <person name="Kong W.-S."/>
            <person name="Park H."/>
            <person name="Jeong J."/>
            <person name="Song E.-S."/>
        </authorList>
    </citation>
    <scope>NUCLEOTIDE SEQUENCE [LARGE SCALE GENOMIC DNA]</scope>
    <source>
        <strain evidence="1">51987-8</strain>
    </source>
</reference>
<dbReference type="AlphaFoldDB" id="A0A369J5D8"/>
<accession>A0A369J5D8</accession>
<evidence type="ECO:0000313" key="1">
    <source>
        <dbReference type="EMBL" id="RDB15817.1"/>
    </source>
</evidence>
<dbReference type="EMBL" id="LUEZ02000138">
    <property type="protein sequence ID" value="RDB15817.1"/>
    <property type="molecule type" value="Genomic_DNA"/>
</dbReference>